<proteinExistence type="predicted"/>
<organism evidence="1 2">
    <name type="scientific">Microbacterium hominis</name>
    <dbReference type="NCBI Taxonomy" id="162426"/>
    <lineage>
        <taxon>Bacteria</taxon>
        <taxon>Bacillati</taxon>
        <taxon>Actinomycetota</taxon>
        <taxon>Actinomycetes</taxon>
        <taxon>Micrococcales</taxon>
        <taxon>Microbacteriaceae</taxon>
        <taxon>Microbacterium</taxon>
    </lineage>
</organism>
<comment type="caution">
    <text evidence="1">The sequence shown here is derived from an EMBL/GenBank/DDBJ whole genome shotgun (WGS) entry which is preliminary data.</text>
</comment>
<evidence type="ECO:0000313" key="2">
    <source>
        <dbReference type="Proteomes" id="UP000031202"/>
    </source>
</evidence>
<reference evidence="1 2" key="1">
    <citation type="submission" date="2014-12" db="EMBL/GenBank/DDBJ databases">
        <title>Genome sequencing of Microbacterium hominis TPW29.</title>
        <authorList>
            <person name="Tan P.W."/>
            <person name="Chan K.-G."/>
        </authorList>
    </citation>
    <scope>NUCLEOTIDE SEQUENCE [LARGE SCALE GENOMIC DNA]</scope>
    <source>
        <strain evidence="1 2">TPW29</strain>
    </source>
</reference>
<evidence type="ECO:0008006" key="3">
    <source>
        <dbReference type="Google" id="ProtNLM"/>
    </source>
</evidence>
<dbReference type="Proteomes" id="UP000031202">
    <property type="component" value="Unassembled WGS sequence"/>
</dbReference>
<evidence type="ECO:0000313" key="1">
    <source>
        <dbReference type="EMBL" id="KIC59372.1"/>
    </source>
</evidence>
<protein>
    <recommendedName>
        <fullName evidence="3">Glycosyltransferase</fullName>
    </recommendedName>
</protein>
<accession>A0A0B4CSH6</accession>
<gene>
    <name evidence="1" type="ORF">RM52_04015</name>
</gene>
<dbReference type="AlphaFoldDB" id="A0A0B4CSH6"/>
<dbReference type="SUPFAM" id="SSF53756">
    <property type="entry name" value="UDP-Glycosyltransferase/glycogen phosphorylase"/>
    <property type="match status" value="1"/>
</dbReference>
<dbReference type="EMBL" id="JWSZ01000004">
    <property type="protein sequence ID" value="KIC59372.1"/>
    <property type="molecule type" value="Genomic_DNA"/>
</dbReference>
<dbReference type="RefSeq" id="WP_039413268.1">
    <property type="nucleotide sequence ID" value="NZ_JWSZ01000004.1"/>
</dbReference>
<dbReference type="Gene3D" id="3.40.50.2000">
    <property type="entry name" value="Glycogen Phosphorylase B"/>
    <property type="match status" value="1"/>
</dbReference>
<name>A0A0B4CSH6_9MICO</name>
<sequence length="364" mass="39446">MSGAKHLDPPREVVIVCPRAGGHRLSYVRLLVLRADEVGLRSVVVAPRGTAGTAEYAGHLLDRAVPHELVEIDEFNRFTLQNLLESHRGARIVFPDGDDAVLLLAARRVIVPRSSTVSVLVMRPHGQRGRLIRRATSGWIKRLARMAARSLPGVRVYSLASGASDVIRRNEVRDPIEFAPDLEAARSLRLGWAGDGSADRTWFGIVGAISARKNIDLVAAAISNLPNVGLVVAGKSDVNETDVLRWTAIMRLRGHPVVRIDRQLTDEELDTIIASLDVVTLAYSNDGPSGILGKARAAGTKVLAAGAATLRRDLRRDPSLGVWVRLSPGDLSEGARRVIELTVPPARASTSPAEFSDRLLQTDR</sequence>